<feature type="chain" id="PRO_5043571284" description="Secreted protein" evidence="2">
    <location>
        <begin position="23"/>
        <end position="178"/>
    </location>
</feature>
<dbReference type="EMBL" id="CP155447">
    <property type="protein sequence ID" value="XBH06756.1"/>
    <property type="molecule type" value="Genomic_DNA"/>
</dbReference>
<organism evidence="3">
    <name type="scientific">Singulisphaera sp. Ch08</name>
    <dbReference type="NCBI Taxonomy" id="3120278"/>
    <lineage>
        <taxon>Bacteria</taxon>
        <taxon>Pseudomonadati</taxon>
        <taxon>Planctomycetota</taxon>
        <taxon>Planctomycetia</taxon>
        <taxon>Isosphaerales</taxon>
        <taxon>Isosphaeraceae</taxon>
        <taxon>Singulisphaera</taxon>
    </lineage>
</organism>
<evidence type="ECO:0008006" key="4">
    <source>
        <dbReference type="Google" id="ProtNLM"/>
    </source>
</evidence>
<name>A0AAU7CNE7_9BACT</name>
<evidence type="ECO:0000256" key="1">
    <source>
        <dbReference type="SAM" id="MobiDB-lite"/>
    </source>
</evidence>
<feature type="region of interest" description="Disordered" evidence="1">
    <location>
        <begin position="99"/>
        <end position="178"/>
    </location>
</feature>
<gene>
    <name evidence="3" type="ORF">V5E97_12150</name>
</gene>
<reference evidence="3" key="1">
    <citation type="submission" date="2024-05" db="EMBL/GenBank/DDBJ databases">
        <title>Planctomycetes of the genus Singulisphaera possess chitinolytic capabilities.</title>
        <authorList>
            <person name="Ivanova A."/>
        </authorList>
    </citation>
    <scope>NUCLEOTIDE SEQUENCE</scope>
    <source>
        <strain evidence="3">Ch08T</strain>
    </source>
</reference>
<keyword evidence="2" id="KW-0732">Signal</keyword>
<sequence length="178" mass="19009">MTRWQTWIVVVGVFGLSEPATACGQAVGFFPNVGRFPDGAVLSATPIVSHDRRYVRLGVVPQFTEIEGFSLYQIPAAVSGGGLGNGSGMDAIMSGPVGYAGMNGPTPGPPGHETRFPTRDRRDLSGRGTLRSSSDFEDQVWPEPAASKPMPRAQASKAKQRGRKPALKPAKWGRSSQR</sequence>
<feature type="signal peptide" evidence="2">
    <location>
        <begin position="1"/>
        <end position="22"/>
    </location>
</feature>
<dbReference type="RefSeq" id="WP_406699604.1">
    <property type="nucleotide sequence ID" value="NZ_CP155447.1"/>
</dbReference>
<proteinExistence type="predicted"/>
<evidence type="ECO:0000256" key="2">
    <source>
        <dbReference type="SAM" id="SignalP"/>
    </source>
</evidence>
<accession>A0AAU7CNE7</accession>
<evidence type="ECO:0000313" key="3">
    <source>
        <dbReference type="EMBL" id="XBH06756.1"/>
    </source>
</evidence>
<feature type="compositionally biased region" description="Basic and acidic residues" evidence="1">
    <location>
        <begin position="112"/>
        <end position="125"/>
    </location>
</feature>
<dbReference type="AlphaFoldDB" id="A0AAU7CNE7"/>
<protein>
    <recommendedName>
        <fullName evidence="4">Secreted protein</fullName>
    </recommendedName>
</protein>